<dbReference type="AlphaFoldDB" id="A0A1H9JBB7"/>
<evidence type="ECO:0000313" key="2">
    <source>
        <dbReference type="Proteomes" id="UP000198504"/>
    </source>
</evidence>
<dbReference type="RefSeq" id="WP_170854157.1">
    <property type="nucleotide sequence ID" value="NZ_FOFA01000006.1"/>
</dbReference>
<gene>
    <name evidence="1" type="ORF">SAMN05421756_106148</name>
</gene>
<keyword evidence="2" id="KW-1185">Reference proteome</keyword>
<organism evidence="1 2">
    <name type="scientific">Microlunatus flavus</name>
    <dbReference type="NCBI Taxonomy" id="1036181"/>
    <lineage>
        <taxon>Bacteria</taxon>
        <taxon>Bacillati</taxon>
        <taxon>Actinomycetota</taxon>
        <taxon>Actinomycetes</taxon>
        <taxon>Propionibacteriales</taxon>
        <taxon>Propionibacteriaceae</taxon>
        <taxon>Microlunatus</taxon>
    </lineage>
</organism>
<dbReference type="EMBL" id="FOFA01000006">
    <property type="protein sequence ID" value="SEQ84077.1"/>
    <property type="molecule type" value="Genomic_DNA"/>
</dbReference>
<evidence type="ECO:0000313" key="1">
    <source>
        <dbReference type="EMBL" id="SEQ84077.1"/>
    </source>
</evidence>
<protein>
    <submittedName>
        <fullName evidence="1">Uncharacterized protein</fullName>
    </submittedName>
</protein>
<proteinExistence type="predicted"/>
<sequence length="56" mass="5949">MTTLVPVLLLVVAVTCVAIPLTAVAAVYRDELRPLGNAVRRAVAFDPRHPAFGHLG</sequence>
<accession>A0A1H9JBB7</accession>
<dbReference type="Proteomes" id="UP000198504">
    <property type="component" value="Unassembled WGS sequence"/>
</dbReference>
<reference evidence="2" key="1">
    <citation type="submission" date="2016-10" db="EMBL/GenBank/DDBJ databases">
        <authorList>
            <person name="Varghese N."/>
            <person name="Submissions S."/>
        </authorList>
    </citation>
    <scope>NUCLEOTIDE SEQUENCE [LARGE SCALE GENOMIC DNA]</scope>
    <source>
        <strain evidence="2">CGMCC 4.6856</strain>
    </source>
</reference>
<name>A0A1H9JBB7_9ACTN</name>
<dbReference type="STRING" id="1036181.SAMN05421756_106148"/>